<protein>
    <submittedName>
        <fullName evidence="2">Conserved domain protein</fullName>
    </submittedName>
</protein>
<dbReference type="PATRIC" id="fig|879305.3.peg.99"/>
<dbReference type="eggNOG" id="ENOG5030GKX">
    <property type="taxonomic scope" value="Bacteria"/>
</dbReference>
<dbReference type="AlphaFoldDB" id="F0GTG8"/>
<name>F0GTG8_9FIRM</name>
<gene>
    <name evidence="2" type="ORF">HMPREF9290_1013</name>
</gene>
<keyword evidence="3" id="KW-1185">Reference proteome</keyword>
<dbReference type="STRING" id="879305.HMPREF9290_1013"/>
<evidence type="ECO:0000313" key="3">
    <source>
        <dbReference type="Proteomes" id="UP000005286"/>
    </source>
</evidence>
<proteinExistence type="predicted"/>
<evidence type="ECO:0000313" key="2">
    <source>
        <dbReference type="EMBL" id="EGC82895.1"/>
    </source>
</evidence>
<accession>F0GTG8</accession>
<comment type="caution">
    <text evidence="2">The sequence shown here is derived from an EMBL/GenBank/DDBJ whole genome shotgun (WGS) entry which is preliminary data.</text>
</comment>
<feature type="compositionally biased region" description="Basic and acidic residues" evidence="1">
    <location>
        <begin position="117"/>
        <end position="127"/>
    </location>
</feature>
<dbReference type="EMBL" id="AEXM01000003">
    <property type="protein sequence ID" value="EGC82895.1"/>
    <property type="molecule type" value="Genomic_DNA"/>
</dbReference>
<dbReference type="RefSeq" id="WP_004833853.1">
    <property type="nucleotide sequence ID" value="NZ_AEXM01000003.1"/>
</dbReference>
<reference evidence="2 3" key="1">
    <citation type="submission" date="2011-01" db="EMBL/GenBank/DDBJ databases">
        <authorList>
            <person name="Durkin A.S."/>
            <person name="Madupu R."/>
            <person name="Torralba M."/>
            <person name="Gillis M."/>
            <person name="Methe B."/>
            <person name="Sutton G."/>
            <person name="Nelson K.E."/>
        </authorList>
    </citation>
    <scope>NUCLEOTIDE SEQUENCE [LARGE SCALE GENOMIC DNA]</scope>
    <source>
        <strain evidence="2 3">ACS-065-V-Col13</strain>
    </source>
</reference>
<sequence>MNKIFAILLATSLVGGAGYAKNMDNPQNETESNICINEDSYYHNHMHRECENHMADYCDETYKSEGYQACKDFMNENYMDMQTCKHSINKNSYDTCHRVGEEKRNKNHHHMSRKFSNRNDECKKHMR</sequence>
<feature type="compositionally biased region" description="Basic residues" evidence="1">
    <location>
        <begin position="105"/>
        <end position="116"/>
    </location>
</feature>
<feature type="region of interest" description="Disordered" evidence="1">
    <location>
        <begin position="102"/>
        <end position="127"/>
    </location>
</feature>
<dbReference type="Proteomes" id="UP000005286">
    <property type="component" value="Unassembled WGS sequence"/>
</dbReference>
<organism evidence="2 3">
    <name type="scientific">Anaerococcus prevotii ACS-065-V-Col13</name>
    <dbReference type="NCBI Taxonomy" id="879305"/>
    <lineage>
        <taxon>Bacteria</taxon>
        <taxon>Bacillati</taxon>
        <taxon>Bacillota</taxon>
        <taxon>Tissierellia</taxon>
        <taxon>Tissierellales</taxon>
        <taxon>Peptoniphilaceae</taxon>
        <taxon>Anaerococcus</taxon>
    </lineage>
</organism>
<evidence type="ECO:0000256" key="1">
    <source>
        <dbReference type="SAM" id="MobiDB-lite"/>
    </source>
</evidence>